<evidence type="ECO:0000259" key="2">
    <source>
        <dbReference type="Pfam" id="PF13577"/>
    </source>
</evidence>
<evidence type="ECO:0000313" key="3">
    <source>
        <dbReference type="EMBL" id="QTD57415.1"/>
    </source>
</evidence>
<dbReference type="Pfam" id="PF13577">
    <property type="entry name" value="SnoaL_4"/>
    <property type="match status" value="1"/>
</dbReference>
<feature type="compositionally biased region" description="Basic and acidic residues" evidence="1">
    <location>
        <begin position="155"/>
        <end position="177"/>
    </location>
</feature>
<organism evidence="3 4">
    <name type="scientific">Parasphingorhabdus cellanae</name>
    <dbReference type="NCBI Taxonomy" id="2806553"/>
    <lineage>
        <taxon>Bacteria</taxon>
        <taxon>Pseudomonadati</taxon>
        <taxon>Pseudomonadota</taxon>
        <taxon>Alphaproteobacteria</taxon>
        <taxon>Sphingomonadales</taxon>
        <taxon>Sphingomonadaceae</taxon>
        <taxon>Parasphingorhabdus</taxon>
    </lineage>
</organism>
<evidence type="ECO:0000256" key="1">
    <source>
        <dbReference type="SAM" id="MobiDB-lite"/>
    </source>
</evidence>
<keyword evidence="4" id="KW-1185">Reference proteome</keyword>
<sequence>MAQAYDMALAKLAIQDLAALYMRGLDRLDRDLFRAQFWDDAFLDYGIYAGGADGFADFCMAALEGHDRNHHIIGQHIIDIDGDEGFGEVYYQAYHKVPQESGEPHDVFVSGRYLDRYEKRGDVWKFAYRSEIVDWASDMPSSDQFLDPRMIVGKRKPDDSLYDRQAMRRKSGDSDGL</sequence>
<feature type="region of interest" description="Disordered" evidence="1">
    <location>
        <begin position="154"/>
        <end position="177"/>
    </location>
</feature>
<proteinExistence type="predicted"/>
<dbReference type="CDD" id="cd00531">
    <property type="entry name" value="NTF2_like"/>
    <property type="match status" value="1"/>
</dbReference>
<protein>
    <submittedName>
        <fullName evidence="3">Nuclear transport factor 2 family protein</fullName>
    </submittedName>
</protein>
<dbReference type="InterPro" id="IPR032710">
    <property type="entry name" value="NTF2-like_dom_sf"/>
</dbReference>
<dbReference type="Gene3D" id="3.10.450.50">
    <property type="match status" value="1"/>
</dbReference>
<dbReference type="SUPFAM" id="SSF54427">
    <property type="entry name" value="NTF2-like"/>
    <property type="match status" value="1"/>
</dbReference>
<accession>A0ABX7T734</accession>
<feature type="domain" description="SnoaL-like" evidence="2">
    <location>
        <begin position="8"/>
        <end position="129"/>
    </location>
</feature>
<dbReference type="Proteomes" id="UP000663923">
    <property type="component" value="Chromosome"/>
</dbReference>
<dbReference type="InterPro" id="IPR037401">
    <property type="entry name" value="SnoaL-like"/>
</dbReference>
<dbReference type="RefSeq" id="WP_207989852.1">
    <property type="nucleotide sequence ID" value="NZ_CP071794.1"/>
</dbReference>
<dbReference type="EMBL" id="CP071794">
    <property type="protein sequence ID" value="QTD57415.1"/>
    <property type="molecule type" value="Genomic_DNA"/>
</dbReference>
<evidence type="ECO:0000313" key="4">
    <source>
        <dbReference type="Proteomes" id="UP000663923"/>
    </source>
</evidence>
<gene>
    <name evidence="3" type="ORF">J4G78_07780</name>
</gene>
<reference evidence="3 4" key="1">
    <citation type="submission" date="2021-03" db="EMBL/GenBank/DDBJ databases">
        <title>Complete genome of Parasphingorhabdus_sp.JHSY0214.</title>
        <authorList>
            <person name="Yoo J.H."/>
            <person name="Bae J.W."/>
        </authorList>
    </citation>
    <scope>NUCLEOTIDE SEQUENCE [LARGE SCALE GENOMIC DNA]</scope>
    <source>
        <strain evidence="3 4">JHSY0214</strain>
    </source>
</reference>
<name>A0ABX7T734_9SPHN</name>